<dbReference type="EMBL" id="JADYXP020000016">
    <property type="protein sequence ID" value="KAL0108052.1"/>
    <property type="molecule type" value="Genomic_DNA"/>
</dbReference>
<organism evidence="1 2">
    <name type="scientific">Cardiocondyla obscurior</name>
    <dbReference type="NCBI Taxonomy" id="286306"/>
    <lineage>
        <taxon>Eukaryota</taxon>
        <taxon>Metazoa</taxon>
        <taxon>Ecdysozoa</taxon>
        <taxon>Arthropoda</taxon>
        <taxon>Hexapoda</taxon>
        <taxon>Insecta</taxon>
        <taxon>Pterygota</taxon>
        <taxon>Neoptera</taxon>
        <taxon>Endopterygota</taxon>
        <taxon>Hymenoptera</taxon>
        <taxon>Apocrita</taxon>
        <taxon>Aculeata</taxon>
        <taxon>Formicoidea</taxon>
        <taxon>Formicidae</taxon>
        <taxon>Myrmicinae</taxon>
        <taxon>Cardiocondyla</taxon>
    </lineage>
</organism>
<protein>
    <submittedName>
        <fullName evidence="1">Uncharacterized protein</fullName>
    </submittedName>
</protein>
<proteinExistence type="predicted"/>
<accession>A0AAW2F1L9</accession>
<dbReference type="AlphaFoldDB" id="A0AAW2F1L9"/>
<name>A0AAW2F1L9_9HYME</name>
<keyword evidence="2" id="KW-1185">Reference proteome</keyword>
<sequence>MSFCNEFIFRKTKILPLRLSRRGYSGFLISVGFRRGSIELTINYWRRFRGLPAAVVKHYAARARRSEAESPGSRPYEVPR</sequence>
<reference evidence="1 2" key="1">
    <citation type="submission" date="2023-03" db="EMBL/GenBank/DDBJ databases">
        <title>High recombination rates correlate with genetic variation in Cardiocondyla obscurior ants.</title>
        <authorList>
            <person name="Errbii M."/>
        </authorList>
    </citation>
    <scope>NUCLEOTIDE SEQUENCE [LARGE SCALE GENOMIC DNA]</scope>
    <source>
        <strain evidence="1">Alpha-2009</strain>
        <tissue evidence="1">Whole body</tissue>
    </source>
</reference>
<evidence type="ECO:0000313" key="1">
    <source>
        <dbReference type="EMBL" id="KAL0108052.1"/>
    </source>
</evidence>
<comment type="caution">
    <text evidence="1">The sequence shown here is derived from an EMBL/GenBank/DDBJ whole genome shotgun (WGS) entry which is preliminary data.</text>
</comment>
<dbReference type="Proteomes" id="UP001430953">
    <property type="component" value="Unassembled WGS sequence"/>
</dbReference>
<gene>
    <name evidence="1" type="ORF">PUN28_014961</name>
</gene>
<evidence type="ECO:0000313" key="2">
    <source>
        <dbReference type="Proteomes" id="UP001430953"/>
    </source>
</evidence>